<evidence type="ECO:0000259" key="8">
    <source>
        <dbReference type="PROSITE" id="PS52029"/>
    </source>
</evidence>
<evidence type="ECO:0000256" key="6">
    <source>
        <dbReference type="ARBA" id="ARBA00023316"/>
    </source>
</evidence>
<dbReference type="InterPro" id="IPR038063">
    <property type="entry name" value="Transpep_catalytic_dom"/>
</dbReference>
<keyword evidence="6 7" id="KW-0961">Cell wall biogenesis/degradation</keyword>
<evidence type="ECO:0000256" key="7">
    <source>
        <dbReference type="PROSITE-ProRule" id="PRU01373"/>
    </source>
</evidence>
<comment type="similarity">
    <text evidence="2">Belongs to the YkuD family.</text>
</comment>
<evidence type="ECO:0000256" key="1">
    <source>
        <dbReference type="ARBA" id="ARBA00004752"/>
    </source>
</evidence>
<comment type="pathway">
    <text evidence="1 7">Cell wall biogenesis; peptidoglycan biosynthesis.</text>
</comment>
<evidence type="ECO:0000256" key="2">
    <source>
        <dbReference type="ARBA" id="ARBA00005992"/>
    </source>
</evidence>
<dbReference type="GO" id="GO:0008360">
    <property type="term" value="P:regulation of cell shape"/>
    <property type="evidence" value="ECO:0007669"/>
    <property type="project" value="UniProtKB-UniRule"/>
</dbReference>
<dbReference type="UniPathway" id="UPA00219"/>
<dbReference type="SUPFAM" id="SSF141523">
    <property type="entry name" value="L,D-transpeptidase catalytic domain-like"/>
    <property type="match status" value="1"/>
</dbReference>
<organism evidence="9 10">
    <name type="scientific">Aureimonas altamirensis</name>
    <dbReference type="NCBI Taxonomy" id="370622"/>
    <lineage>
        <taxon>Bacteria</taxon>
        <taxon>Pseudomonadati</taxon>
        <taxon>Pseudomonadota</taxon>
        <taxon>Alphaproteobacteria</taxon>
        <taxon>Hyphomicrobiales</taxon>
        <taxon>Aurantimonadaceae</taxon>
        <taxon>Aureimonas</taxon>
    </lineage>
</organism>
<evidence type="ECO:0000256" key="4">
    <source>
        <dbReference type="ARBA" id="ARBA00022960"/>
    </source>
</evidence>
<gene>
    <name evidence="9" type="ORF">LA66_01035</name>
</gene>
<dbReference type="GO" id="GO:0009252">
    <property type="term" value="P:peptidoglycan biosynthetic process"/>
    <property type="evidence" value="ECO:0007669"/>
    <property type="project" value="UniProtKB-UniPathway"/>
</dbReference>
<dbReference type="EMBL" id="JRFJ01000001">
    <property type="protein sequence ID" value="KHJ55298.1"/>
    <property type="molecule type" value="Genomic_DNA"/>
</dbReference>
<evidence type="ECO:0000313" key="9">
    <source>
        <dbReference type="EMBL" id="KHJ55298.1"/>
    </source>
</evidence>
<accession>A0A0B1Q366</accession>
<dbReference type="AlphaFoldDB" id="A0A0B1Q366"/>
<keyword evidence="5 7" id="KW-0573">Peptidoglycan synthesis</keyword>
<dbReference type="CDD" id="cd16913">
    <property type="entry name" value="YkuD_like"/>
    <property type="match status" value="1"/>
</dbReference>
<dbReference type="GO" id="GO:0016740">
    <property type="term" value="F:transferase activity"/>
    <property type="evidence" value="ECO:0007669"/>
    <property type="project" value="UniProtKB-KW"/>
</dbReference>
<evidence type="ECO:0000313" key="10">
    <source>
        <dbReference type="Proteomes" id="UP000030826"/>
    </source>
</evidence>
<protein>
    <recommendedName>
        <fullName evidence="8">L,D-TPase catalytic domain-containing protein</fullName>
    </recommendedName>
</protein>
<evidence type="ECO:0000256" key="3">
    <source>
        <dbReference type="ARBA" id="ARBA00022679"/>
    </source>
</evidence>
<comment type="caution">
    <text evidence="9">The sequence shown here is derived from an EMBL/GenBank/DDBJ whole genome shotgun (WGS) entry which is preliminary data.</text>
</comment>
<keyword evidence="4 7" id="KW-0133">Cell shape</keyword>
<dbReference type="OrthoDB" id="9804204at2"/>
<feature type="active site" description="Nucleophile" evidence="7">
    <location>
        <position position="153"/>
    </location>
</feature>
<dbReference type="STRING" id="370622.LA66_01035"/>
<dbReference type="PROSITE" id="PS52029">
    <property type="entry name" value="LD_TPASE"/>
    <property type="match status" value="1"/>
</dbReference>
<name>A0A0B1Q366_9HYPH</name>
<dbReference type="GO" id="GO:0071555">
    <property type="term" value="P:cell wall organization"/>
    <property type="evidence" value="ECO:0007669"/>
    <property type="project" value="UniProtKB-UniRule"/>
</dbReference>
<dbReference type="Pfam" id="PF03734">
    <property type="entry name" value="YkuD"/>
    <property type="match status" value="1"/>
</dbReference>
<feature type="active site" description="Proton donor/acceptor" evidence="7">
    <location>
        <position position="141"/>
    </location>
</feature>
<evidence type="ECO:0000256" key="5">
    <source>
        <dbReference type="ARBA" id="ARBA00022984"/>
    </source>
</evidence>
<feature type="domain" description="L,D-TPase catalytic" evidence="8">
    <location>
        <begin position="1"/>
        <end position="177"/>
    </location>
</feature>
<sequence>MQKRLIDKVIIVRRAPGAPTRGILAAGPLAIRCALGRSGIATRKREGDGATPRASMRLISAFRRKGRLAGLHPALPQHWTRPFDGWCDAPAHAAYNRPVRLPFPASAETLQRADRLYDFGVVTDFNMTRRKRGGGSAIFLHIAREGYAPTEGCVAVSPADMVRLRPWLRRGTRLIVLG</sequence>
<dbReference type="Proteomes" id="UP000030826">
    <property type="component" value="Unassembled WGS sequence"/>
</dbReference>
<dbReference type="PANTHER" id="PTHR38589:SF1">
    <property type="entry name" value="BLR0621 PROTEIN"/>
    <property type="match status" value="1"/>
</dbReference>
<dbReference type="GO" id="GO:0004180">
    <property type="term" value="F:carboxypeptidase activity"/>
    <property type="evidence" value="ECO:0007669"/>
    <property type="project" value="UniProtKB-ARBA"/>
</dbReference>
<keyword evidence="3" id="KW-0808">Transferase</keyword>
<dbReference type="InterPro" id="IPR005490">
    <property type="entry name" value="LD_TPept_cat_dom"/>
</dbReference>
<proteinExistence type="inferred from homology"/>
<dbReference type="PANTHER" id="PTHR38589">
    <property type="entry name" value="BLR0621 PROTEIN"/>
    <property type="match status" value="1"/>
</dbReference>
<reference evidence="9 10" key="1">
    <citation type="submission" date="2014-09" db="EMBL/GenBank/DDBJ databases">
        <title>Isolation and characterization of Aurantimonas altamirensis ON-56566 from clinical sample following a dog bite.</title>
        <authorList>
            <person name="Eshaghi A."/>
            <person name="Li A."/>
            <person name="Shahinas D."/>
            <person name="Bahn P."/>
            <person name="Kus J.V."/>
            <person name="Patel S.N."/>
        </authorList>
    </citation>
    <scope>NUCLEOTIDE SEQUENCE [LARGE SCALE GENOMIC DNA]</scope>
    <source>
        <strain evidence="9 10">ON-56566</strain>
    </source>
</reference>